<dbReference type="InterPro" id="IPR014720">
    <property type="entry name" value="dsRBD_dom"/>
</dbReference>
<dbReference type="CDD" id="cd10845">
    <property type="entry name" value="DSRM_RNAse_III_family"/>
    <property type="match status" value="1"/>
</dbReference>
<proteinExistence type="inferred from homology"/>
<name>A0A1F5R3A5_9BACT</name>
<dbReference type="Gene3D" id="1.10.1520.10">
    <property type="entry name" value="Ribonuclease III domain"/>
    <property type="match status" value="1"/>
</dbReference>
<accession>A0A1F5R3A5</accession>
<protein>
    <recommendedName>
        <fullName evidence="9">Ribonuclease 3</fullName>
        <ecNumber evidence="9">3.1.26.3</ecNumber>
    </recommendedName>
    <alternativeName>
        <fullName evidence="9">Ribonuclease III</fullName>
        <shortName evidence="9">RNase III</shortName>
    </alternativeName>
</protein>
<reference evidence="12 13" key="1">
    <citation type="journal article" date="2016" name="Nat. Commun.">
        <title>Thousands of microbial genomes shed light on interconnected biogeochemical processes in an aquifer system.</title>
        <authorList>
            <person name="Anantharaman K."/>
            <person name="Brown C.T."/>
            <person name="Hug L.A."/>
            <person name="Sharon I."/>
            <person name="Castelle C.J."/>
            <person name="Probst A.J."/>
            <person name="Thomas B.C."/>
            <person name="Singh A."/>
            <person name="Wilkins M.J."/>
            <person name="Karaoz U."/>
            <person name="Brodie E.L."/>
            <person name="Williams K.H."/>
            <person name="Hubbard S.S."/>
            <person name="Banfield J.F."/>
        </authorList>
    </citation>
    <scope>NUCLEOTIDE SEQUENCE [LARGE SCALE GENOMIC DNA]</scope>
</reference>
<comment type="caution">
    <text evidence="12">The sequence shown here is derived from an EMBL/GenBank/DDBJ whole genome shotgun (WGS) entry which is preliminary data.</text>
</comment>
<dbReference type="SMART" id="SM00535">
    <property type="entry name" value="RIBOc"/>
    <property type="match status" value="1"/>
</dbReference>
<dbReference type="SUPFAM" id="SSF54768">
    <property type="entry name" value="dsRNA-binding domain-like"/>
    <property type="match status" value="1"/>
</dbReference>
<evidence type="ECO:0000256" key="9">
    <source>
        <dbReference type="HAMAP-Rule" id="MF_00104"/>
    </source>
</evidence>
<evidence type="ECO:0000259" key="11">
    <source>
        <dbReference type="PROSITE" id="PS50142"/>
    </source>
</evidence>
<keyword evidence="6 9" id="KW-0255">Endonuclease</keyword>
<dbReference type="FunFam" id="1.10.1520.10:FF:000001">
    <property type="entry name" value="Ribonuclease 3"/>
    <property type="match status" value="1"/>
</dbReference>
<comment type="subunit">
    <text evidence="9">Homodimer.</text>
</comment>
<dbReference type="NCBIfam" id="TIGR02191">
    <property type="entry name" value="RNaseIII"/>
    <property type="match status" value="1"/>
</dbReference>
<feature type="binding site" evidence="9">
    <location>
        <position position="124"/>
    </location>
    <ligand>
        <name>Mg(2+)</name>
        <dbReference type="ChEBI" id="CHEBI:18420"/>
    </ligand>
</feature>
<dbReference type="InterPro" id="IPR000999">
    <property type="entry name" value="RNase_III_dom"/>
</dbReference>
<keyword evidence="9" id="KW-0460">Magnesium</keyword>
<dbReference type="PANTHER" id="PTHR11207">
    <property type="entry name" value="RIBONUCLEASE III"/>
    <property type="match status" value="1"/>
</dbReference>
<comment type="subcellular location">
    <subcellularLocation>
        <location evidence="9">Cytoplasm</location>
    </subcellularLocation>
</comment>
<dbReference type="InterPro" id="IPR011907">
    <property type="entry name" value="RNase_III"/>
</dbReference>
<keyword evidence="5 9" id="KW-0540">Nuclease</keyword>
<feature type="domain" description="RNase III" evidence="11">
    <location>
        <begin position="10"/>
        <end position="135"/>
    </location>
</feature>
<dbReference type="CDD" id="cd00593">
    <property type="entry name" value="RIBOc"/>
    <property type="match status" value="1"/>
</dbReference>
<evidence type="ECO:0000256" key="8">
    <source>
        <dbReference type="ARBA" id="ARBA00022884"/>
    </source>
</evidence>
<evidence type="ECO:0000256" key="4">
    <source>
        <dbReference type="ARBA" id="ARBA00022664"/>
    </source>
</evidence>
<dbReference type="GO" id="GO:0006364">
    <property type="term" value="P:rRNA processing"/>
    <property type="evidence" value="ECO:0007669"/>
    <property type="project" value="UniProtKB-UniRule"/>
</dbReference>
<evidence type="ECO:0000313" key="13">
    <source>
        <dbReference type="Proteomes" id="UP000177230"/>
    </source>
</evidence>
<dbReference type="Pfam" id="PF00035">
    <property type="entry name" value="dsrm"/>
    <property type="match status" value="1"/>
</dbReference>
<keyword evidence="3 9" id="KW-0698">rRNA processing</keyword>
<evidence type="ECO:0000313" key="12">
    <source>
        <dbReference type="EMBL" id="OGF08942.1"/>
    </source>
</evidence>
<gene>
    <name evidence="9" type="primary">rnc</name>
    <name evidence="12" type="ORF">A2024_00935</name>
</gene>
<evidence type="ECO:0000256" key="2">
    <source>
        <dbReference type="ARBA" id="ARBA00010183"/>
    </source>
</evidence>
<dbReference type="GO" id="GO:0010468">
    <property type="term" value="P:regulation of gene expression"/>
    <property type="evidence" value="ECO:0007669"/>
    <property type="project" value="TreeGrafter"/>
</dbReference>
<feature type="binding site" evidence="9">
    <location>
        <position position="121"/>
    </location>
    <ligand>
        <name>Mg(2+)</name>
        <dbReference type="ChEBI" id="CHEBI:18420"/>
    </ligand>
</feature>
<feature type="domain" description="DRBM" evidence="10">
    <location>
        <begin position="162"/>
        <end position="232"/>
    </location>
</feature>
<evidence type="ECO:0000256" key="1">
    <source>
        <dbReference type="ARBA" id="ARBA00000109"/>
    </source>
</evidence>
<dbReference type="GO" id="GO:0003725">
    <property type="term" value="F:double-stranded RNA binding"/>
    <property type="evidence" value="ECO:0007669"/>
    <property type="project" value="TreeGrafter"/>
</dbReference>
<dbReference type="Pfam" id="PF14622">
    <property type="entry name" value="Ribonucleas_3_3"/>
    <property type="match status" value="1"/>
</dbReference>
<keyword evidence="9" id="KW-0819">tRNA processing</keyword>
<dbReference type="GO" id="GO:0046872">
    <property type="term" value="F:metal ion binding"/>
    <property type="evidence" value="ECO:0007669"/>
    <property type="project" value="UniProtKB-KW"/>
</dbReference>
<dbReference type="HAMAP" id="MF_00104">
    <property type="entry name" value="RNase_III"/>
    <property type="match status" value="1"/>
</dbReference>
<keyword evidence="9" id="KW-0963">Cytoplasm</keyword>
<comment type="function">
    <text evidence="9">Digests double-stranded RNA. Involved in the processing of primary rRNA transcript to yield the immediate precursors to the large and small rRNAs (23S and 16S). Processes some mRNAs, and tRNAs when they are encoded in the rRNA operon. Processes pre-crRNA and tracrRNA of type II CRISPR loci if present in the organism.</text>
</comment>
<dbReference type="EMBL" id="MFFM01000046">
    <property type="protein sequence ID" value="OGF08942.1"/>
    <property type="molecule type" value="Genomic_DNA"/>
</dbReference>
<dbReference type="GO" id="GO:0019843">
    <property type="term" value="F:rRNA binding"/>
    <property type="evidence" value="ECO:0007669"/>
    <property type="project" value="UniProtKB-KW"/>
</dbReference>
<comment type="similarity">
    <text evidence="2">Belongs to the ribonuclease III family.</text>
</comment>
<comment type="catalytic activity">
    <reaction evidence="1 9">
        <text>Endonucleolytic cleavage to 5'-phosphomonoester.</text>
        <dbReference type="EC" id="3.1.26.3"/>
    </reaction>
</comment>
<evidence type="ECO:0000256" key="5">
    <source>
        <dbReference type="ARBA" id="ARBA00022722"/>
    </source>
</evidence>
<keyword evidence="8 9" id="KW-0694">RNA-binding</keyword>
<dbReference type="Gene3D" id="3.30.160.20">
    <property type="match status" value="1"/>
</dbReference>
<feature type="active site" evidence="9">
    <location>
        <position position="124"/>
    </location>
</feature>
<dbReference type="GO" id="GO:0008033">
    <property type="term" value="P:tRNA processing"/>
    <property type="evidence" value="ECO:0007669"/>
    <property type="project" value="UniProtKB-KW"/>
</dbReference>
<keyword evidence="9" id="KW-0699">rRNA-binding</keyword>
<dbReference type="GO" id="GO:0004525">
    <property type="term" value="F:ribonuclease III activity"/>
    <property type="evidence" value="ECO:0007669"/>
    <property type="project" value="UniProtKB-UniRule"/>
</dbReference>
<feature type="binding site" evidence="9">
    <location>
        <position position="48"/>
    </location>
    <ligand>
        <name>Mg(2+)</name>
        <dbReference type="ChEBI" id="CHEBI:18420"/>
    </ligand>
</feature>
<dbReference type="InterPro" id="IPR036389">
    <property type="entry name" value="RNase_III_sf"/>
</dbReference>
<evidence type="ECO:0000256" key="6">
    <source>
        <dbReference type="ARBA" id="ARBA00022759"/>
    </source>
</evidence>
<dbReference type="PROSITE" id="PS50142">
    <property type="entry name" value="RNASE_3_2"/>
    <property type="match status" value="1"/>
</dbReference>
<dbReference type="PANTHER" id="PTHR11207:SF0">
    <property type="entry name" value="RIBONUCLEASE 3"/>
    <property type="match status" value="1"/>
</dbReference>
<sequence length="237" mass="27085">MLPGHRKEALNRIEARLGWKIRDQELFLQSLRHRSASSTHLESNERMELLGDAVLGLLVCEYLYHTRPRDDEGKLTEIKSLVVSKRILSQVARELGVGEMLELSREELASGGRSKDSILCDAFESLIAAYYLDSGLGAVRKFLEKGYFWRIEHLISSDSYRNYKGLLQEYLQSHNITQAVRYNLKAESGPKHNRMFEVELKIGRKRYGIAWGASKKEAEQSAAQQTIEKLKTENGGR</sequence>
<organism evidence="12 13">
    <name type="scientific">Candidatus Edwardsbacteria bacterium GWF2_54_11</name>
    <dbReference type="NCBI Taxonomy" id="1817851"/>
    <lineage>
        <taxon>Bacteria</taxon>
        <taxon>Candidatus Edwardsiibacteriota</taxon>
    </lineage>
</organism>
<evidence type="ECO:0000256" key="3">
    <source>
        <dbReference type="ARBA" id="ARBA00022552"/>
    </source>
</evidence>
<comment type="cofactor">
    <cofactor evidence="9">
        <name>Mg(2+)</name>
        <dbReference type="ChEBI" id="CHEBI:18420"/>
    </cofactor>
</comment>
<dbReference type="Proteomes" id="UP000177230">
    <property type="component" value="Unassembled WGS sequence"/>
</dbReference>
<keyword evidence="9" id="KW-0479">Metal-binding</keyword>
<feature type="active site" evidence="9">
    <location>
        <position position="52"/>
    </location>
</feature>
<dbReference type="SUPFAM" id="SSF69065">
    <property type="entry name" value="RNase III domain-like"/>
    <property type="match status" value="1"/>
</dbReference>
<evidence type="ECO:0000256" key="7">
    <source>
        <dbReference type="ARBA" id="ARBA00022801"/>
    </source>
</evidence>
<keyword evidence="7 9" id="KW-0378">Hydrolase</keyword>
<dbReference type="PROSITE" id="PS50137">
    <property type="entry name" value="DS_RBD"/>
    <property type="match status" value="1"/>
</dbReference>
<evidence type="ECO:0000259" key="10">
    <source>
        <dbReference type="PROSITE" id="PS50137"/>
    </source>
</evidence>
<dbReference type="GO" id="GO:0005737">
    <property type="term" value="C:cytoplasm"/>
    <property type="evidence" value="ECO:0007669"/>
    <property type="project" value="UniProtKB-SubCell"/>
</dbReference>
<dbReference type="EC" id="3.1.26.3" evidence="9"/>
<dbReference type="AlphaFoldDB" id="A0A1F5R3A5"/>
<dbReference type="SMART" id="SM00358">
    <property type="entry name" value="DSRM"/>
    <property type="match status" value="1"/>
</dbReference>
<keyword evidence="4 9" id="KW-0507">mRNA processing</keyword>
<dbReference type="GO" id="GO:0006397">
    <property type="term" value="P:mRNA processing"/>
    <property type="evidence" value="ECO:0007669"/>
    <property type="project" value="UniProtKB-UniRule"/>
</dbReference>